<feature type="signal peptide" evidence="1">
    <location>
        <begin position="1"/>
        <end position="16"/>
    </location>
</feature>
<proteinExistence type="predicted"/>
<sequence>MIWLGFLLCLIPSLFATSSEGHVKECSGSESLSRYELNVDLLHVHADKSMTTLSKVVSAFLENYGSLKKNCDAPTHGKQDAQNGLVE</sequence>
<name>A0A8J4RBW8_9ROSI</name>
<evidence type="ECO:0000313" key="3">
    <source>
        <dbReference type="Proteomes" id="UP000737018"/>
    </source>
</evidence>
<evidence type="ECO:0000313" key="2">
    <source>
        <dbReference type="EMBL" id="KAF3960473.1"/>
    </source>
</evidence>
<protein>
    <submittedName>
        <fullName evidence="2">Uncharacterized protein</fullName>
    </submittedName>
</protein>
<dbReference type="AlphaFoldDB" id="A0A8J4RBW8"/>
<accession>A0A8J4RBW8</accession>
<feature type="chain" id="PRO_5035206170" evidence="1">
    <location>
        <begin position="17"/>
        <end position="87"/>
    </location>
</feature>
<keyword evidence="3" id="KW-1185">Reference proteome</keyword>
<gene>
    <name evidence="2" type="ORF">CMV_014812</name>
</gene>
<evidence type="ECO:0000256" key="1">
    <source>
        <dbReference type="SAM" id="SignalP"/>
    </source>
</evidence>
<reference evidence="2" key="1">
    <citation type="submission" date="2020-03" db="EMBL/GenBank/DDBJ databases">
        <title>Castanea mollissima Vanexum genome sequencing.</title>
        <authorList>
            <person name="Staton M."/>
        </authorList>
    </citation>
    <scope>NUCLEOTIDE SEQUENCE</scope>
    <source>
        <tissue evidence="2">Leaf</tissue>
    </source>
</reference>
<comment type="caution">
    <text evidence="2">The sequence shown here is derived from an EMBL/GenBank/DDBJ whole genome shotgun (WGS) entry which is preliminary data.</text>
</comment>
<dbReference type="Proteomes" id="UP000737018">
    <property type="component" value="Unassembled WGS sequence"/>
</dbReference>
<dbReference type="EMBL" id="JRKL02002096">
    <property type="protein sequence ID" value="KAF3960473.1"/>
    <property type="molecule type" value="Genomic_DNA"/>
</dbReference>
<keyword evidence="1" id="KW-0732">Signal</keyword>
<organism evidence="2 3">
    <name type="scientific">Castanea mollissima</name>
    <name type="common">Chinese chestnut</name>
    <dbReference type="NCBI Taxonomy" id="60419"/>
    <lineage>
        <taxon>Eukaryota</taxon>
        <taxon>Viridiplantae</taxon>
        <taxon>Streptophyta</taxon>
        <taxon>Embryophyta</taxon>
        <taxon>Tracheophyta</taxon>
        <taxon>Spermatophyta</taxon>
        <taxon>Magnoliopsida</taxon>
        <taxon>eudicotyledons</taxon>
        <taxon>Gunneridae</taxon>
        <taxon>Pentapetalae</taxon>
        <taxon>rosids</taxon>
        <taxon>fabids</taxon>
        <taxon>Fagales</taxon>
        <taxon>Fagaceae</taxon>
        <taxon>Castanea</taxon>
    </lineage>
</organism>